<keyword evidence="4 8" id="KW-0812">Transmembrane</keyword>
<name>A0A087EJS3_9BIFI</name>
<evidence type="ECO:0000256" key="2">
    <source>
        <dbReference type="ARBA" id="ARBA00008583"/>
    </source>
</evidence>
<sequence>MSTQDSSSVAASSTGDNNLKRTLASRHLTMISIGGAIGTGLFVASGESISTAGPGGALIAYTLIGFMVYLLMQSLGEMATYMPVAGSFGEYGTRFISPSFGFAVGWNYWYNWAITVAAELSAAALVMKYWFPDYPGWIWSALFLVILIVMNALSARAYGEGEFWFAIIKVATVIVFLVLGVLTILGIIGGTSPGFKNWTTGDAPFVGGGMGILAIFMVAGFSFQGTEIVGVTAGEADNPSVTVPHAIRTIFWRILLFYIGTIAVIGFLIPYTDPNLLNSDVVNISISPFTLVFERAGIAAAASVMNAVILTSILSAGNSGLYSSTRMLYAMAHNGSAPSFLGRTSKHGVPVNALAVTALVGAACFISSLIGDGAAYTWLVNASGCAGFITWMGIAWSHIKFRQALKAQHFPLEKLPYRAHLYPIGPIIALIMCTVVIIGQNVEALMGHEDMTALLSSYIGIPLFFAIWIIHKLVTKLPKVNPAEADLSVPEQ</sequence>
<dbReference type="AlphaFoldDB" id="A0A087EJS3"/>
<evidence type="ECO:0000256" key="4">
    <source>
        <dbReference type="ARBA" id="ARBA00022692"/>
    </source>
</evidence>
<keyword evidence="6 8" id="KW-1133">Transmembrane helix</keyword>
<proteinExistence type="inferred from homology"/>
<evidence type="ECO:0000256" key="7">
    <source>
        <dbReference type="ARBA" id="ARBA00023136"/>
    </source>
</evidence>
<feature type="domain" description="Amino acid permease/ SLC12A" evidence="9">
    <location>
        <begin position="27"/>
        <end position="479"/>
    </location>
</feature>
<feature type="transmembrane region" description="Helical" evidence="8">
    <location>
        <begin position="203"/>
        <end position="223"/>
    </location>
</feature>
<comment type="caution">
    <text evidence="10">The sequence shown here is derived from an EMBL/GenBank/DDBJ whole genome shotgun (WGS) entry which is preliminary data.</text>
</comment>
<feature type="transmembrane region" description="Helical" evidence="8">
    <location>
        <begin position="109"/>
        <end position="131"/>
    </location>
</feature>
<keyword evidence="5" id="KW-0029">Amino-acid transport</keyword>
<keyword evidence="7 8" id="KW-0472">Membrane</keyword>
<feature type="transmembrane region" description="Helical" evidence="8">
    <location>
        <begin position="349"/>
        <end position="370"/>
    </location>
</feature>
<comment type="subcellular location">
    <subcellularLocation>
        <location evidence="1">Membrane</location>
        <topology evidence="1">Multi-pass membrane protein</topology>
    </subcellularLocation>
</comment>
<feature type="transmembrane region" description="Helical" evidence="8">
    <location>
        <begin position="250"/>
        <end position="271"/>
    </location>
</feature>
<dbReference type="PANTHER" id="PTHR43341">
    <property type="entry name" value="AMINO ACID PERMEASE"/>
    <property type="match status" value="1"/>
</dbReference>
<accession>A0A087EJS3</accession>
<dbReference type="eggNOG" id="COG0833">
    <property type="taxonomic scope" value="Bacteria"/>
</dbReference>
<feature type="transmembrane region" description="Helical" evidence="8">
    <location>
        <begin position="296"/>
        <end position="317"/>
    </location>
</feature>
<dbReference type="Gene3D" id="1.20.1740.10">
    <property type="entry name" value="Amino acid/polyamine transporter I"/>
    <property type="match status" value="1"/>
</dbReference>
<dbReference type="GO" id="GO:0015171">
    <property type="term" value="F:amino acid transmembrane transporter activity"/>
    <property type="evidence" value="ECO:0007669"/>
    <property type="project" value="TreeGrafter"/>
</dbReference>
<feature type="transmembrane region" description="Helical" evidence="8">
    <location>
        <begin position="52"/>
        <end position="72"/>
    </location>
</feature>
<reference evidence="10 11" key="1">
    <citation type="submission" date="2014-03" db="EMBL/GenBank/DDBJ databases">
        <title>Genomics of Bifidobacteria.</title>
        <authorList>
            <person name="Ventura M."/>
            <person name="Milani C."/>
            <person name="Lugli G.A."/>
        </authorList>
    </citation>
    <scope>NUCLEOTIDE SEQUENCE [LARGE SCALE GENOMIC DNA]</scope>
    <source>
        <strain evidence="10 11">JCM 13495</strain>
    </source>
</reference>
<feature type="transmembrane region" description="Helical" evidence="8">
    <location>
        <begin position="451"/>
        <end position="470"/>
    </location>
</feature>
<protein>
    <submittedName>
        <fullName evidence="10">Lysine-specific permease</fullName>
    </submittedName>
</protein>
<dbReference type="InterPro" id="IPR004840">
    <property type="entry name" value="Amino_acid_permease_CS"/>
</dbReference>
<evidence type="ECO:0000256" key="3">
    <source>
        <dbReference type="ARBA" id="ARBA00022448"/>
    </source>
</evidence>
<comment type="similarity">
    <text evidence="2">Belongs to the amino acid-polyamine-organocation (APC) superfamily. Amino acid transporter (AAT) (TC 2.A.3.1) family.</text>
</comment>
<dbReference type="RefSeq" id="WP_026642992.1">
    <property type="nucleotide sequence ID" value="NZ_JAXEUP010000003.1"/>
</dbReference>
<evidence type="ECO:0000256" key="1">
    <source>
        <dbReference type="ARBA" id="ARBA00004141"/>
    </source>
</evidence>
<feature type="transmembrane region" description="Helical" evidence="8">
    <location>
        <begin position="420"/>
        <end position="439"/>
    </location>
</feature>
<dbReference type="Pfam" id="PF00324">
    <property type="entry name" value="AA_permease"/>
    <property type="match status" value="1"/>
</dbReference>
<keyword evidence="11" id="KW-1185">Reference proteome</keyword>
<dbReference type="GO" id="GO:0016020">
    <property type="term" value="C:membrane"/>
    <property type="evidence" value="ECO:0007669"/>
    <property type="project" value="UniProtKB-SubCell"/>
</dbReference>
<organism evidence="10 11">
    <name type="scientific">Bifidobacterium tsurumiense</name>
    <dbReference type="NCBI Taxonomy" id="356829"/>
    <lineage>
        <taxon>Bacteria</taxon>
        <taxon>Bacillati</taxon>
        <taxon>Actinomycetota</taxon>
        <taxon>Actinomycetes</taxon>
        <taxon>Bifidobacteriales</taxon>
        <taxon>Bifidobacteriaceae</taxon>
        <taxon>Bifidobacterium</taxon>
    </lineage>
</organism>
<feature type="transmembrane region" description="Helical" evidence="8">
    <location>
        <begin position="28"/>
        <end position="46"/>
    </location>
</feature>
<gene>
    <name evidence="10" type="ORF">BITS_0336</name>
</gene>
<feature type="transmembrane region" description="Helical" evidence="8">
    <location>
        <begin position="376"/>
        <end position="399"/>
    </location>
</feature>
<evidence type="ECO:0000313" key="10">
    <source>
        <dbReference type="EMBL" id="KFJ08024.1"/>
    </source>
</evidence>
<dbReference type="FunFam" id="1.20.1740.10:FF:000001">
    <property type="entry name" value="Amino acid permease"/>
    <property type="match status" value="1"/>
</dbReference>
<dbReference type="PIRSF" id="PIRSF006060">
    <property type="entry name" value="AA_transporter"/>
    <property type="match status" value="1"/>
</dbReference>
<dbReference type="PANTHER" id="PTHR43341:SF1">
    <property type="entry name" value="GENERAL AMINO-ACID PERMEASE GAP1"/>
    <property type="match status" value="1"/>
</dbReference>
<dbReference type="Proteomes" id="UP000029080">
    <property type="component" value="Unassembled WGS sequence"/>
</dbReference>
<evidence type="ECO:0000259" key="9">
    <source>
        <dbReference type="Pfam" id="PF00324"/>
    </source>
</evidence>
<dbReference type="PROSITE" id="PS00218">
    <property type="entry name" value="AMINO_ACID_PERMEASE_1"/>
    <property type="match status" value="1"/>
</dbReference>
<dbReference type="InterPro" id="IPR050524">
    <property type="entry name" value="APC_YAT"/>
</dbReference>
<dbReference type="EMBL" id="JGZU01000003">
    <property type="protein sequence ID" value="KFJ08024.1"/>
    <property type="molecule type" value="Genomic_DNA"/>
</dbReference>
<dbReference type="OrthoDB" id="5297508at2"/>
<evidence type="ECO:0000313" key="11">
    <source>
        <dbReference type="Proteomes" id="UP000029080"/>
    </source>
</evidence>
<evidence type="ECO:0000256" key="6">
    <source>
        <dbReference type="ARBA" id="ARBA00022989"/>
    </source>
</evidence>
<keyword evidence="3" id="KW-0813">Transport</keyword>
<evidence type="ECO:0000256" key="8">
    <source>
        <dbReference type="SAM" id="Phobius"/>
    </source>
</evidence>
<feature type="transmembrane region" description="Helical" evidence="8">
    <location>
        <begin position="170"/>
        <end position="191"/>
    </location>
</feature>
<dbReference type="InterPro" id="IPR004841">
    <property type="entry name" value="AA-permease/SLC12A_dom"/>
</dbReference>
<evidence type="ECO:0000256" key="5">
    <source>
        <dbReference type="ARBA" id="ARBA00022970"/>
    </source>
</evidence>
<feature type="transmembrane region" description="Helical" evidence="8">
    <location>
        <begin position="137"/>
        <end position="158"/>
    </location>
</feature>